<evidence type="ECO:0000256" key="1">
    <source>
        <dbReference type="ARBA" id="ARBA00005564"/>
    </source>
</evidence>
<dbReference type="InterPro" id="IPR011045">
    <property type="entry name" value="N2O_reductase_N"/>
</dbReference>
<dbReference type="GO" id="GO:0005829">
    <property type="term" value="C:cytosol"/>
    <property type="evidence" value="ECO:0007669"/>
    <property type="project" value="TreeGrafter"/>
</dbReference>
<dbReference type="EMBL" id="BMXB01000002">
    <property type="protein sequence ID" value="GHA31481.1"/>
    <property type="molecule type" value="Genomic_DNA"/>
</dbReference>
<proteinExistence type="inferred from homology"/>
<organism evidence="3 4">
    <name type="scientific">Salinimicrobium marinum</name>
    <dbReference type="NCBI Taxonomy" id="680283"/>
    <lineage>
        <taxon>Bacteria</taxon>
        <taxon>Pseudomonadati</taxon>
        <taxon>Bacteroidota</taxon>
        <taxon>Flavobacteriia</taxon>
        <taxon>Flavobacteriales</taxon>
        <taxon>Flavobacteriaceae</taxon>
        <taxon>Salinimicrobium</taxon>
    </lineage>
</organism>
<keyword evidence="2" id="KW-0313">Glucose metabolism</keyword>
<accession>A0A918VX45</accession>
<dbReference type="Gene3D" id="2.130.10.10">
    <property type="entry name" value="YVTN repeat-like/Quinoprotein amine dehydrogenase"/>
    <property type="match status" value="1"/>
</dbReference>
<dbReference type="Proteomes" id="UP000610456">
    <property type="component" value="Unassembled WGS sequence"/>
</dbReference>
<keyword evidence="4" id="KW-1185">Reference proteome</keyword>
<evidence type="ECO:0000313" key="4">
    <source>
        <dbReference type="Proteomes" id="UP000610456"/>
    </source>
</evidence>
<dbReference type="SUPFAM" id="SSF50974">
    <property type="entry name" value="Nitrous oxide reductase, N-terminal domain"/>
    <property type="match status" value="1"/>
</dbReference>
<dbReference type="AlphaFoldDB" id="A0A918VX45"/>
<sequence length="381" mass="41302">MLALVISTAACGEKKEKTEVQAETINLKNDAMETIVVGTYTKKEGHVDGQADGIYTLKRNPEDGSLTKGKTVAEVVNPSFVRASEDGKFLFAVSELGEKDAESGFIYSFKITENDSLEQLSKLSTESFAPAHLALDQSGKYVFVSNYMGGVVMMYQVDADGTLTKQQRIDLENPEESHAHSVTISADNEYAYVADLGNDKIWIFDFDAEEGKLTPASPTSVALEEGAGPRHFTISENGSFAYSINELNSSISIFKVDGEGGLEIIQNISSLPEGFSDKNSAADIHLHPSGKFLYVSNRGHNSIASFSVEENSGELTALENFPTRGKTPRSFAVSPDGKHLYAANQDSNSVVVFKIDQNSGKLQPVGEPLEVMTPVSLEFIQ</sequence>
<evidence type="ECO:0000256" key="2">
    <source>
        <dbReference type="ARBA" id="ARBA00022526"/>
    </source>
</evidence>
<dbReference type="InterPro" id="IPR015943">
    <property type="entry name" value="WD40/YVTN_repeat-like_dom_sf"/>
</dbReference>
<comment type="similarity">
    <text evidence="1">Belongs to the cycloisomerase 2 family.</text>
</comment>
<dbReference type="GO" id="GO:0017057">
    <property type="term" value="F:6-phosphogluconolactonase activity"/>
    <property type="evidence" value="ECO:0007669"/>
    <property type="project" value="TreeGrafter"/>
</dbReference>
<evidence type="ECO:0000313" key="3">
    <source>
        <dbReference type="EMBL" id="GHA31481.1"/>
    </source>
</evidence>
<dbReference type="Pfam" id="PF10282">
    <property type="entry name" value="Lactonase"/>
    <property type="match status" value="1"/>
</dbReference>
<dbReference type="GO" id="GO:0006006">
    <property type="term" value="P:glucose metabolic process"/>
    <property type="evidence" value="ECO:0007669"/>
    <property type="project" value="UniProtKB-KW"/>
</dbReference>
<dbReference type="InterPro" id="IPR019405">
    <property type="entry name" value="Lactonase_7-beta_prop"/>
</dbReference>
<dbReference type="PANTHER" id="PTHR30344:SF1">
    <property type="entry name" value="6-PHOSPHOGLUCONOLACTONASE"/>
    <property type="match status" value="1"/>
</dbReference>
<name>A0A918VX45_9FLAO</name>
<dbReference type="InterPro" id="IPR050282">
    <property type="entry name" value="Cycloisomerase_2"/>
</dbReference>
<comment type="caution">
    <text evidence="3">The sequence shown here is derived from an EMBL/GenBank/DDBJ whole genome shotgun (WGS) entry which is preliminary data.</text>
</comment>
<protein>
    <submittedName>
        <fullName evidence="3">6-phosphogluconolactonase</fullName>
    </submittedName>
</protein>
<gene>
    <name evidence="3" type="ORF">GCM10007103_11410</name>
</gene>
<reference evidence="3" key="2">
    <citation type="submission" date="2020-09" db="EMBL/GenBank/DDBJ databases">
        <authorList>
            <person name="Sun Q."/>
            <person name="Kim S."/>
        </authorList>
    </citation>
    <scope>NUCLEOTIDE SEQUENCE</scope>
    <source>
        <strain evidence="3">KCTC 12719</strain>
    </source>
</reference>
<dbReference type="PANTHER" id="PTHR30344">
    <property type="entry name" value="6-PHOSPHOGLUCONOLACTONASE-RELATED"/>
    <property type="match status" value="1"/>
</dbReference>
<keyword evidence="2" id="KW-0119">Carbohydrate metabolism</keyword>
<reference evidence="3" key="1">
    <citation type="journal article" date="2014" name="Int. J. Syst. Evol. Microbiol.">
        <title>Complete genome sequence of Corynebacterium casei LMG S-19264T (=DSM 44701T), isolated from a smear-ripened cheese.</title>
        <authorList>
            <consortium name="US DOE Joint Genome Institute (JGI-PGF)"/>
            <person name="Walter F."/>
            <person name="Albersmeier A."/>
            <person name="Kalinowski J."/>
            <person name="Ruckert C."/>
        </authorList>
    </citation>
    <scope>NUCLEOTIDE SEQUENCE</scope>
    <source>
        <strain evidence="3">KCTC 12719</strain>
    </source>
</reference>